<feature type="region of interest" description="Disordered" evidence="1">
    <location>
        <begin position="204"/>
        <end position="239"/>
    </location>
</feature>
<dbReference type="SUPFAM" id="SSF52540">
    <property type="entry name" value="P-loop containing nucleoside triphosphate hydrolases"/>
    <property type="match status" value="1"/>
</dbReference>
<dbReference type="Gene3D" id="3.40.50.300">
    <property type="entry name" value="P-loop containing nucleotide triphosphate hydrolases"/>
    <property type="match status" value="1"/>
</dbReference>
<dbReference type="EMBL" id="JACHDB010000002">
    <property type="protein sequence ID" value="MBB5435197.1"/>
    <property type="molecule type" value="Genomic_DNA"/>
</dbReference>
<evidence type="ECO:0000313" key="2">
    <source>
        <dbReference type="EMBL" id="MBB5435197.1"/>
    </source>
</evidence>
<dbReference type="InterPro" id="IPR027417">
    <property type="entry name" value="P-loop_NTPase"/>
</dbReference>
<accession>A0A7W8QRC8</accession>
<evidence type="ECO:0000313" key="3">
    <source>
        <dbReference type="Proteomes" id="UP000572635"/>
    </source>
</evidence>
<feature type="non-terminal residue" evidence="2">
    <location>
        <position position="1"/>
    </location>
</feature>
<gene>
    <name evidence="2" type="ORF">HDA36_005345</name>
</gene>
<name>A0A7W8QRC8_9ACTN</name>
<dbReference type="CDD" id="cd01127">
    <property type="entry name" value="TrwB_TraG_TraD_VirD4"/>
    <property type="match status" value="1"/>
</dbReference>
<organism evidence="2 3">
    <name type="scientific">Nocardiopsis composta</name>
    <dbReference type="NCBI Taxonomy" id="157465"/>
    <lineage>
        <taxon>Bacteria</taxon>
        <taxon>Bacillati</taxon>
        <taxon>Actinomycetota</taxon>
        <taxon>Actinomycetes</taxon>
        <taxon>Streptosporangiales</taxon>
        <taxon>Nocardiopsidaceae</taxon>
        <taxon>Nocardiopsis</taxon>
    </lineage>
</organism>
<comment type="caution">
    <text evidence="2">The sequence shown here is derived from an EMBL/GenBank/DDBJ whole genome shotgun (WGS) entry which is preliminary data.</text>
</comment>
<dbReference type="Proteomes" id="UP000572635">
    <property type="component" value="Unassembled WGS sequence"/>
</dbReference>
<dbReference type="AlphaFoldDB" id="A0A7W8QRC8"/>
<keyword evidence="3" id="KW-1185">Reference proteome</keyword>
<evidence type="ECO:0000256" key="1">
    <source>
        <dbReference type="SAM" id="MobiDB-lite"/>
    </source>
</evidence>
<proteinExistence type="predicted"/>
<reference evidence="2 3" key="1">
    <citation type="submission" date="2020-08" db="EMBL/GenBank/DDBJ databases">
        <title>Sequencing the genomes of 1000 actinobacteria strains.</title>
        <authorList>
            <person name="Klenk H.-P."/>
        </authorList>
    </citation>
    <scope>NUCLEOTIDE SEQUENCE [LARGE SCALE GENOMIC DNA]</scope>
    <source>
        <strain evidence="2 3">DSM 44551</strain>
    </source>
</reference>
<sequence>YDDLGPSGRSAVTGPVLNKLRTALLRPWVSQVIASGPSTINLAEVFDNGGLLLMRLPKGVLGEDTASLIGSMALASTWQTVTARVTRREDARPDVGAYIDEAHNFLNLPGSLADMLAEARGYRLGLTLAHQALDQLPLELRKALSANARTKIYFTSSPEDAAHLEAHTLPELAAHDLAHLGAYQVAVRPLVGARELAAATMRTRPLPPAIPGRASAVRAAARRHSPDHQPTQGDEEDFT</sequence>
<protein>
    <submittedName>
        <fullName evidence="2">Uncharacterized protein</fullName>
    </submittedName>
</protein>